<dbReference type="Proteomes" id="UP001642464">
    <property type="component" value="Unassembled WGS sequence"/>
</dbReference>
<protein>
    <submittedName>
        <fullName evidence="11">Metallophosphoesterase domain-containing protein 1</fullName>
    </submittedName>
</protein>
<keyword evidence="12" id="KW-1185">Reference proteome</keyword>
<feature type="region of interest" description="Disordered" evidence="8">
    <location>
        <begin position="256"/>
        <end position="281"/>
    </location>
</feature>
<dbReference type="Gene3D" id="3.10.450.50">
    <property type="match status" value="1"/>
</dbReference>
<evidence type="ECO:0000313" key="11">
    <source>
        <dbReference type="EMBL" id="CAK9060859.1"/>
    </source>
</evidence>
<dbReference type="InterPro" id="IPR032710">
    <property type="entry name" value="NTF2-like_dom_sf"/>
</dbReference>
<keyword evidence="3" id="KW-0645">Protease</keyword>
<comment type="similarity">
    <text evidence="2">Belongs to the peptidase S54 family.</text>
</comment>
<evidence type="ECO:0000256" key="2">
    <source>
        <dbReference type="ARBA" id="ARBA00009045"/>
    </source>
</evidence>
<keyword evidence="6 9" id="KW-1133">Transmembrane helix</keyword>
<evidence type="ECO:0000256" key="9">
    <source>
        <dbReference type="SAM" id="Phobius"/>
    </source>
</evidence>
<reference evidence="11 12" key="1">
    <citation type="submission" date="2024-02" db="EMBL/GenBank/DDBJ databases">
        <authorList>
            <person name="Chen Y."/>
            <person name="Shah S."/>
            <person name="Dougan E. K."/>
            <person name="Thang M."/>
            <person name="Chan C."/>
        </authorList>
    </citation>
    <scope>NUCLEOTIDE SEQUENCE [LARGE SCALE GENOMIC DNA]</scope>
</reference>
<evidence type="ECO:0000256" key="4">
    <source>
        <dbReference type="ARBA" id="ARBA00022692"/>
    </source>
</evidence>
<evidence type="ECO:0000313" key="12">
    <source>
        <dbReference type="Proteomes" id="UP001642464"/>
    </source>
</evidence>
<evidence type="ECO:0000256" key="8">
    <source>
        <dbReference type="SAM" id="MobiDB-lite"/>
    </source>
</evidence>
<evidence type="ECO:0000256" key="6">
    <source>
        <dbReference type="ARBA" id="ARBA00022989"/>
    </source>
</evidence>
<dbReference type="PANTHER" id="PTHR43066">
    <property type="entry name" value="RHOMBOID-RELATED PROTEIN"/>
    <property type="match status" value="1"/>
</dbReference>
<name>A0ABP0NDH7_9DINO</name>
<keyword evidence="7 9" id="KW-0472">Membrane</keyword>
<dbReference type="EMBL" id="CAXAMM010027446">
    <property type="protein sequence ID" value="CAK9060859.1"/>
    <property type="molecule type" value="Genomic_DNA"/>
</dbReference>
<evidence type="ECO:0000256" key="5">
    <source>
        <dbReference type="ARBA" id="ARBA00022801"/>
    </source>
</evidence>
<dbReference type="Pfam" id="PF07366">
    <property type="entry name" value="SnoaL"/>
    <property type="match status" value="1"/>
</dbReference>
<dbReference type="PANTHER" id="PTHR43066:SF1">
    <property type="entry name" value="RHOMBOID PROTEIN 2"/>
    <property type="match status" value="1"/>
</dbReference>
<gene>
    <name evidence="11" type="ORF">SCF082_LOCUS31979</name>
</gene>
<evidence type="ECO:0000256" key="3">
    <source>
        <dbReference type="ARBA" id="ARBA00022670"/>
    </source>
</evidence>
<accession>A0ABP0NDH7</accession>
<evidence type="ECO:0000259" key="10">
    <source>
        <dbReference type="Pfam" id="PF01694"/>
    </source>
</evidence>
<keyword evidence="5" id="KW-0378">Hydrolase</keyword>
<dbReference type="Gene3D" id="1.20.1540.10">
    <property type="entry name" value="Rhomboid-like"/>
    <property type="match status" value="1"/>
</dbReference>
<evidence type="ECO:0000256" key="1">
    <source>
        <dbReference type="ARBA" id="ARBA00004141"/>
    </source>
</evidence>
<dbReference type="SUPFAM" id="SSF54427">
    <property type="entry name" value="NTF2-like"/>
    <property type="match status" value="1"/>
</dbReference>
<evidence type="ECO:0000256" key="7">
    <source>
        <dbReference type="ARBA" id="ARBA00023136"/>
    </source>
</evidence>
<dbReference type="InterPro" id="IPR035952">
    <property type="entry name" value="Rhomboid-like_sf"/>
</dbReference>
<proteinExistence type="inferred from homology"/>
<dbReference type="Pfam" id="PF01694">
    <property type="entry name" value="Rhomboid"/>
    <property type="match status" value="1"/>
</dbReference>
<comment type="caution">
    <text evidence="11">The sequence shown here is derived from an EMBL/GenBank/DDBJ whole genome shotgun (WGS) entry which is preliminary data.</text>
</comment>
<feature type="transmembrane region" description="Helical" evidence="9">
    <location>
        <begin position="12"/>
        <end position="37"/>
    </location>
</feature>
<dbReference type="InterPro" id="IPR009959">
    <property type="entry name" value="Cyclase_SnoaL-like"/>
</dbReference>
<dbReference type="InterPro" id="IPR022764">
    <property type="entry name" value="Peptidase_S54_rhomboid_dom"/>
</dbReference>
<comment type="subcellular location">
    <subcellularLocation>
        <location evidence="1">Membrane</location>
        <topology evidence="1">Multi-pass membrane protein</topology>
    </subcellularLocation>
</comment>
<dbReference type="SUPFAM" id="SSF144091">
    <property type="entry name" value="Rhomboid-like"/>
    <property type="match status" value="1"/>
</dbReference>
<keyword evidence="4 9" id="KW-0812">Transmembrane</keyword>
<sequence>MRVWCVVLDSPVILGTAFCCVAVHALAWVSPSLLSCFSWPSWRLCRLNPLLLVQLVTHSLGHADSAHLQQNLMLLSLVGPPCEHAYGSSTLLKVLLCCSVAVAACHWLLGPANGHILGLSGVVFALMMLNGFAGSQRHGIPASALLTGSLWLISELLPLLQGTRDGVSHLSHLAGALVGSYCGYAMSQVRVQQGFRSWLVHFGFLKPRGAPMASFQRRTEQIGRWLRGDQKRPVAQRTAELMHTASTELLHRAHSETTAGARQHAAGVGPPPSSGPSRMEQLTWCEPEGKNSELGLGSKRRTCPGHLLSGLELTDQNTIHVFYSRVWNARDDRALREILSPELRFRGSTEATERVGPEAFKAYRDAIHQALRDYTCTLQDVLVEGDCAFARVWFRGTHVGQLLGLPGTGRAVEWIGCARFRVVSGVHGAQLGDIWVLGDLYSLQQQLGGATIDLAPRAASMERGD</sequence>
<organism evidence="11 12">
    <name type="scientific">Durusdinium trenchii</name>
    <dbReference type="NCBI Taxonomy" id="1381693"/>
    <lineage>
        <taxon>Eukaryota</taxon>
        <taxon>Sar</taxon>
        <taxon>Alveolata</taxon>
        <taxon>Dinophyceae</taxon>
        <taxon>Suessiales</taxon>
        <taxon>Symbiodiniaceae</taxon>
        <taxon>Durusdinium</taxon>
    </lineage>
</organism>
<feature type="domain" description="Peptidase S54 rhomboid" evidence="10">
    <location>
        <begin position="53"/>
        <end position="187"/>
    </location>
</feature>